<reference evidence="5" key="1">
    <citation type="journal article" date="2020" name="Stud. Mycol.">
        <title>101 Dothideomycetes genomes: a test case for predicting lifestyles and emergence of pathogens.</title>
        <authorList>
            <person name="Haridas S."/>
            <person name="Albert R."/>
            <person name="Binder M."/>
            <person name="Bloem J."/>
            <person name="Labutti K."/>
            <person name="Salamov A."/>
            <person name="Andreopoulos B."/>
            <person name="Baker S."/>
            <person name="Barry K."/>
            <person name="Bills G."/>
            <person name="Bluhm B."/>
            <person name="Cannon C."/>
            <person name="Castanera R."/>
            <person name="Culley D."/>
            <person name="Daum C."/>
            <person name="Ezra D."/>
            <person name="Gonzalez J."/>
            <person name="Henrissat B."/>
            <person name="Kuo A."/>
            <person name="Liang C."/>
            <person name="Lipzen A."/>
            <person name="Lutzoni F."/>
            <person name="Magnuson J."/>
            <person name="Mondo S."/>
            <person name="Nolan M."/>
            <person name="Ohm R."/>
            <person name="Pangilinan J."/>
            <person name="Park H.-J."/>
            <person name="Ramirez L."/>
            <person name="Alfaro M."/>
            <person name="Sun H."/>
            <person name="Tritt A."/>
            <person name="Yoshinaga Y."/>
            <person name="Zwiers L.-H."/>
            <person name="Turgeon B."/>
            <person name="Goodwin S."/>
            <person name="Spatafora J."/>
            <person name="Crous P."/>
            <person name="Grigoriev I."/>
        </authorList>
    </citation>
    <scope>NUCLEOTIDE SEQUENCE</scope>
    <source>
        <strain evidence="5">CBS 115976</strain>
    </source>
</reference>
<evidence type="ECO:0000313" key="5">
    <source>
        <dbReference type="EMBL" id="KAF2664428.1"/>
    </source>
</evidence>
<dbReference type="SUPFAM" id="SSF50998">
    <property type="entry name" value="Quinoprotein alcohol dehydrogenase-like"/>
    <property type="match status" value="1"/>
</dbReference>
<dbReference type="EMBL" id="MU004242">
    <property type="protein sequence ID" value="KAF2664428.1"/>
    <property type="molecule type" value="Genomic_DNA"/>
</dbReference>
<feature type="domain" description="WSC" evidence="4">
    <location>
        <begin position="1186"/>
        <end position="1281"/>
    </location>
</feature>
<dbReference type="SMART" id="SM00321">
    <property type="entry name" value="WSC"/>
    <property type="match status" value="3"/>
</dbReference>
<dbReference type="Pfam" id="PF01822">
    <property type="entry name" value="WSC"/>
    <property type="match status" value="3"/>
</dbReference>
<dbReference type="OrthoDB" id="5985073at2759"/>
<gene>
    <name evidence="5" type="ORF">BT63DRAFT_89455</name>
</gene>
<evidence type="ECO:0000256" key="2">
    <source>
        <dbReference type="SAM" id="MobiDB-lite"/>
    </source>
</evidence>
<feature type="signal peptide" evidence="3">
    <location>
        <begin position="1"/>
        <end position="29"/>
    </location>
</feature>
<sequence length="1311" mass="138840">MGFPTTFGLFHFTLIYCLSFLISSTNCLGHATDTTTWGSDTSRCGYQTNHNMDPNIVNSANFGQLFKTNLPGNFNNLAAEQIYSQPLVFTGSDGSQQVYVATSQNNIYKLDGKTGAILASRNLGVPFLSADLGSCNDISPCIGITATGVIDPATGIWYLTSKTYSEAFQNGNFTPSSPPGRFNARYYFYAINTQSSNLADSFPRVQLEGILFRNNQNRKFISGNQHSRPALALVGDYVYTGYASHCVQYNYTGAIIGHNKNTGAIIESFATQGGPEANSIAGGGVWMSGGGIAYDGSGSLFFATGNGWASQLSGTPVPGRQPPSALEEAVVHAKINTNGTLSVVDFFMPWEKVQLDGADKDLGTSPFELLPPDVFSCPNVRRMGFVTGKSGKTYVLNLDNLGGYQMGSNKLDAAILVYQNENSVYAGAGVMPLGGGYIYINVIKYQTRVFKFSCDSSGNPVFTVDSVTKEYNSGSLGIGHGTTTSLADQDGTGLYWVTDTSGLNLRIYNAVPSQNGAPLTLMKSFNIPGMGKFGRPVFGDGRAYFVTSVATVYGYGSPVQLPLNCTGSIVFPKTLINSTSLSSTVKCTAVIDTKIAALSVLGDPHFIISNLPPPNLNLLAGQFFTFNATFAPLSVGELSSDVLINTTNVQSGFSSNTPVTLSGTGESAQPLLDISPNTASFNVIVGQQKGGVNQSVIFSNLGDQPLSITNIQFSKISETGPWLAANTTSFPRTSGPFTFYNLPSSIPGNSAVTVNINYNPTTTANDGVFIQVITNGGAQVLDAVGVAGSYPKALIEFENSDGSGIWLRLEDSSTFSFGNVTENQTKQLRLRVTNGGGQYAVPLSITVSKPPYGDPGIIGAINNVDLAEGTLISAGQSVNATLFCSVPRSQMNLPSYVGAANWTMNTADPLLGKQFIQFNCNAVTEQIGPLLANGTAQFQYVGCYRENTPGRQLSTNIYTDAKNNTNEKCIAACSAAGWIFAGTQYRQECWCGNAIPNTLDLERDCNYACTGNVNEVCGGSGYFGGQAEFSLFGDSKRFNGSKISPPLSIPQIVSGYQYAGCYAENGGKAVSAISTTDTKSMSAELCAAFCASYSYFSLEFAQECSCGNSINNAVATLTNNTDCSLSCKGNNSETCGASNRAQIYARTSVTLAPSVLPPSSSSTISTSSASSTATPIGNSNPQHIGHYTYVGCYTDSVEARALSTVYYSSTMTLDLCAAQASTAGVNATFFGVEYHQECWFGNSMLNGQGPAPDSTACSFLCPGNAQQNCGAENRLTLYRLESQIYSSNTDPLLMVQSLNVSAISTSSTLMS</sequence>
<feature type="domain" description="WSC" evidence="4">
    <location>
        <begin position="937"/>
        <end position="1029"/>
    </location>
</feature>
<name>A0A6A6TZZ0_9PEZI</name>
<feature type="domain" description="WSC" evidence="4">
    <location>
        <begin position="1055"/>
        <end position="1147"/>
    </location>
</feature>
<dbReference type="PROSITE" id="PS51212">
    <property type="entry name" value="WSC"/>
    <property type="match status" value="3"/>
</dbReference>
<feature type="compositionally biased region" description="Low complexity" evidence="2">
    <location>
        <begin position="1158"/>
        <end position="1176"/>
    </location>
</feature>
<organism evidence="5 6">
    <name type="scientific">Microthyrium microscopicum</name>
    <dbReference type="NCBI Taxonomy" id="703497"/>
    <lineage>
        <taxon>Eukaryota</taxon>
        <taxon>Fungi</taxon>
        <taxon>Dikarya</taxon>
        <taxon>Ascomycota</taxon>
        <taxon>Pezizomycotina</taxon>
        <taxon>Dothideomycetes</taxon>
        <taxon>Dothideomycetes incertae sedis</taxon>
        <taxon>Microthyriales</taxon>
        <taxon>Microthyriaceae</taxon>
        <taxon>Microthyrium</taxon>
    </lineage>
</organism>
<feature type="chain" id="PRO_5025476321" evidence="3">
    <location>
        <begin position="30"/>
        <end position="1311"/>
    </location>
</feature>
<keyword evidence="6" id="KW-1185">Reference proteome</keyword>
<accession>A0A6A6TZZ0</accession>
<dbReference type="PANTHER" id="PTHR45964:SF9">
    <property type="entry name" value="SULFOTRANSFERASE"/>
    <property type="match status" value="1"/>
</dbReference>
<evidence type="ECO:0000256" key="3">
    <source>
        <dbReference type="SAM" id="SignalP"/>
    </source>
</evidence>
<dbReference type="Gene3D" id="2.130.10.10">
    <property type="entry name" value="YVTN repeat-like/Quinoprotein amine dehydrogenase"/>
    <property type="match status" value="1"/>
</dbReference>
<keyword evidence="1" id="KW-0677">Repeat</keyword>
<dbReference type="InterPro" id="IPR015943">
    <property type="entry name" value="WD40/YVTN_repeat-like_dom_sf"/>
</dbReference>
<evidence type="ECO:0000256" key="1">
    <source>
        <dbReference type="ARBA" id="ARBA00022737"/>
    </source>
</evidence>
<evidence type="ECO:0000259" key="4">
    <source>
        <dbReference type="PROSITE" id="PS51212"/>
    </source>
</evidence>
<dbReference type="Proteomes" id="UP000799302">
    <property type="component" value="Unassembled WGS sequence"/>
</dbReference>
<protein>
    <submittedName>
        <fullName evidence="5">Pyrrolo-quinoline quinone</fullName>
    </submittedName>
</protein>
<dbReference type="InterPro" id="IPR011047">
    <property type="entry name" value="Quinoprotein_ADH-like_sf"/>
</dbReference>
<dbReference type="InterPro" id="IPR002889">
    <property type="entry name" value="WSC_carb-bd"/>
</dbReference>
<keyword evidence="3" id="KW-0732">Signal</keyword>
<dbReference type="InterPro" id="IPR051589">
    <property type="entry name" value="Sialate-O-sulfotransferase"/>
</dbReference>
<feature type="region of interest" description="Disordered" evidence="2">
    <location>
        <begin position="1158"/>
        <end position="1177"/>
    </location>
</feature>
<evidence type="ECO:0000313" key="6">
    <source>
        <dbReference type="Proteomes" id="UP000799302"/>
    </source>
</evidence>
<dbReference type="PANTHER" id="PTHR45964">
    <property type="entry name" value="WSCD FAMILY MEMBER CG9164"/>
    <property type="match status" value="1"/>
</dbReference>
<proteinExistence type="predicted"/>